<dbReference type="AlphaFoldDB" id="U2ZUT3"/>
<dbReference type="InterPro" id="IPR002575">
    <property type="entry name" value="Aminoglycoside_PTrfase"/>
</dbReference>
<evidence type="ECO:0000313" key="3">
    <source>
        <dbReference type="Proteomes" id="UP000016568"/>
    </source>
</evidence>
<organism evidence="2 3">
    <name type="scientific">Caenibius tardaugens NBRC 16725</name>
    <dbReference type="NCBI Taxonomy" id="1219035"/>
    <lineage>
        <taxon>Bacteria</taxon>
        <taxon>Pseudomonadati</taxon>
        <taxon>Pseudomonadota</taxon>
        <taxon>Alphaproteobacteria</taxon>
        <taxon>Sphingomonadales</taxon>
        <taxon>Erythrobacteraceae</taxon>
        <taxon>Caenibius</taxon>
    </lineage>
</organism>
<dbReference type="Gene3D" id="3.90.1200.10">
    <property type="match status" value="1"/>
</dbReference>
<gene>
    <name evidence="2" type="ORF">NT2_05_00650</name>
</gene>
<sequence>MTQDMADRFKLDLTRLDPWLRERFPDLTGAITAEKFAGGQSNPTYAILVDGTARMVLRKKPPGVLLPSAHAVEREYKVTAALADTDVPVARPLALCEDPDIVGTSFFVMEHASGRNFWDARLPDMQPAQRGAIYDAMITVLARLHAVDPVAVGLADFGKPGNYFARQVGRWTKQYRATETQTIEAMDQLIAWLPANDPGLEESRVVHGDYRNDNLIFHPDRPEVIAVLDWELSTLGHPLADLAQHVMAWRIDAANFRGLSDSDLPALGIPTEQAYLARYQQQAGSGPIDPAHWRYALAFAMFRNAGIRQGVYKRALEGNASSEAAALHGAKAAQIAALGWRIAQGEDDAHM</sequence>
<dbReference type="SUPFAM" id="SSF56112">
    <property type="entry name" value="Protein kinase-like (PK-like)"/>
    <property type="match status" value="1"/>
</dbReference>
<keyword evidence="3" id="KW-1185">Reference proteome</keyword>
<dbReference type="Gene3D" id="3.30.200.20">
    <property type="entry name" value="Phosphorylase Kinase, domain 1"/>
    <property type="match status" value="1"/>
</dbReference>
<accession>U2ZUT3</accession>
<comment type="caution">
    <text evidence="2">The sequence shown here is derived from an EMBL/GenBank/DDBJ whole genome shotgun (WGS) entry which is preliminary data.</text>
</comment>
<evidence type="ECO:0000313" key="2">
    <source>
        <dbReference type="EMBL" id="GAD49144.1"/>
    </source>
</evidence>
<dbReference type="PANTHER" id="PTHR47829:SF3">
    <property type="entry name" value="AMINOGLYCOSIDE PHOSPHOTRANSFERASE DOMAIN-CONTAINING PROTEIN"/>
    <property type="match status" value="1"/>
</dbReference>
<proteinExistence type="predicted"/>
<evidence type="ECO:0000259" key="1">
    <source>
        <dbReference type="Pfam" id="PF01636"/>
    </source>
</evidence>
<dbReference type="eggNOG" id="COG3173">
    <property type="taxonomic scope" value="Bacteria"/>
</dbReference>
<feature type="domain" description="Aminoglycoside phosphotransferase" evidence="1">
    <location>
        <begin position="33"/>
        <end position="253"/>
    </location>
</feature>
<protein>
    <recommendedName>
        <fullName evidence="1">Aminoglycoside phosphotransferase domain-containing protein</fullName>
    </recommendedName>
</protein>
<dbReference type="EMBL" id="BASZ01000005">
    <property type="protein sequence ID" value="GAD49144.1"/>
    <property type="molecule type" value="Genomic_DNA"/>
</dbReference>
<dbReference type="InterPro" id="IPR011009">
    <property type="entry name" value="Kinase-like_dom_sf"/>
</dbReference>
<dbReference type="InterPro" id="IPR052898">
    <property type="entry name" value="ACAD10-like"/>
</dbReference>
<dbReference type="OrthoDB" id="3806873at2"/>
<dbReference type="PANTHER" id="PTHR47829">
    <property type="entry name" value="HYDROLASE, PUTATIVE (AFU_ORTHOLOGUE AFUA_1G12880)-RELATED"/>
    <property type="match status" value="1"/>
</dbReference>
<reference evidence="2 3" key="1">
    <citation type="submission" date="2013-09" db="EMBL/GenBank/DDBJ databases">
        <title>Whole genome shotgun sequence of Novosphingobium tardaugens NBRC 16725.</title>
        <authorList>
            <person name="Isaki S."/>
            <person name="Hosoyama A."/>
            <person name="Tsuchikane K."/>
            <person name="Katsumata H."/>
            <person name="Ando Y."/>
            <person name="Yamazaki S."/>
            <person name="Fujita N."/>
        </authorList>
    </citation>
    <scope>NUCLEOTIDE SEQUENCE [LARGE SCALE GENOMIC DNA]</scope>
    <source>
        <strain evidence="2 3">NBRC 16725</strain>
    </source>
</reference>
<dbReference type="InterPro" id="IPR041726">
    <property type="entry name" value="ACAD10_11_N"/>
</dbReference>
<dbReference type="Pfam" id="PF01636">
    <property type="entry name" value="APH"/>
    <property type="match status" value="1"/>
</dbReference>
<name>U2ZUT3_9SPHN</name>
<dbReference type="CDD" id="cd05154">
    <property type="entry name" value="ACAD10_11_N-like"/>
    <property type="match status" value="1"/>
</dbReference>
<dbReference type="KEGG" id="ntd:EGO55_11535"/>
<dbReference type="Proteomes" id="UP000016568">
    <property type="component" value="Unassembled WGS sequence"/>
</dbReference>